<feature type="compositionally biased region" description="Basic and acidic residues" evidence="1">
    <location>
        <begin position="478"/>
        <end position="497"/>
    </location>
</feature>
<dbReference type="InterPro" id="IPR037026">
    <property type="entry name" value="Vgr_OB-fold_dom_sf"/>
</dbReference>
<dbReference type="NCBIfam" id="TIGR01646">
    <property type="entry name" value="vgr_GE"/>
    <property type="match status" value="1"/>
</dbReference>
<dbReference type="InterPro" id="IPR006533">
    <property type="entry name" value="T6SS_Vgr_RhsGE"/>
</dbReference>
<dbReference type="Gene3D" id="2.30.110.50">
    <property type="match status" value="1"/>
</dbReference>
<feature type="region of interest" description="Disordered" evidence="1">
    <location>
        <begin position="402"/>
        <end position="497"/>
    </location>
</feature>
<dbReference type="Proteomes" id="UP000214646">
    <property type="component" value="Unassembled WGS sequence"/>
</dbReference>
<comment type="caution">
    <text evidence="2">The sequence shown here is derived from an EMBL/GenBank/DDBJ whole genome shotgun (WGS) entry which is preliminary data.</text>
</comment>
<keyword evidence="3" id="KW-1185">Reference proteome</keyword>
<dbReference type="InterPro" id="IPR017847">
    <property type="entry name" value="T6SS_RhsGE_Vgr_subset"/>
</dbReference>
<evidence type="ECO:0000313" key="2">
    <source>
        <dbReference type="EMBL" id="OWK45456.1"/>
    </source>
</evidence>
<dbReference type="NCBIfam" id="TIGR03361">
    <property type="entry name" value="VI_Rhs_Vgr"/>
    <property type="match status" value="1"/>
</dbReference>
<dbReference type="InterPro" id="IPR050708">
    <property type="entry name" value="T6SS_VgrG/RHS"/>
</dbReference>
<accession>A0A225E5R9</accession>
<reference evidence="3" key="1">
    <citation type="submission" date="2017-06" db="EMBL/GenBank/DDBJ databases">
        <title>Genome analysis of Fimbriiglobus ruber SP5, the first member of the order Planctomycetales with confirmed chitinolytic capability.</title>
        <authorList>
            <person name="Ravin N.V."/>
            <person name="Rakitin A.L."/>
            <person name="Ivanova A.A."/>
            <person name="Beletsky A.V."/>
            <person name="Kulichevskaya I.S."/>
            <person name="Mardanov A.V."/>
            <person name="Dedysh S.N."/>
        </authorList>
    </citation>
    <scope>NUCLEOTIDE SEQUENCE [LARGE SCALE GENOMIC DNA]</scope>
    <source>
        <strain evidence="3">SP5</strain>
    </source>
</reference>
<organism evidence="2 3">
    <name type="scientific">Fimbriiglobus ruber</name>
    <dbReference type="NCBI Taxonomy" id="1908690"/>
    <lineage>
        <taxon>Bacteria</taxon>
        <taxon>Pseudomonadati</taxon>
        <taxon>Planctomycetota</taxon>
        <taxon>Planctomycetia</taxon>
        <taxon>Gemmatales</taxon>
        <taxon>Gemmataceae</taxon>
        <taxon>Fimbriiglobus</taxon>
    </lineage>
</organism>
<dbReference type="Gene3D" id="3.55.50.10">
    <property type="entry name" value="Baseplate protein-like domains"/>
    <property type="match status" value="1"/>
</dbReference>
<dbReference type="SUPFAM" id="SSF69255">
    <property type="entry name" value="gp5 N-terminal domain-like"/>
    <property type="match status" value="1"/>
</dbReference>
<evidence type="ECO:0000313" key="3">
    <source>
        <dbReference type="Proteomes" id="UP000214646"/>
    </source>
</evidence>
<dbReference type="Pfam" id="PF05954">
    <property type="entry name" value="Phage_GPD"/>
    <property type="match status" value="1"/>
</dbReference>
<gene>
    <name evidence="2" type="ORF">FRUB_01787</name>
</gene>
<dbReference type="AlphaFoldDB" id="A0A225E5R9"/>
<proteinExistence type="predicted"/>
<evidence type="ECO:0000256" key="1">
    <source>
        <dbReference type="SAM" id="MobiDB-lite"/>
    </source>
</evidence>
<dbReference type="PANTHER" id="PTHR32305:SF15">
    <property type="entry name" value="PROTEIN RHSA-RELATED"/>
    <property type="match status" value="1"/>
</dbReference>
<dbReference type="PANTHER" id="PTHR32305">
    <property type="match status" value="1"/>
</dbReference>
<dbReference type="Gene3D" id="2.40.50.230">
    <property type="entry name" value="Gp5 N-terminal domain"/>
    <property type="match status" value="1"/>
</dbReference>
<dbReference type="EMBL" id="NIDE01000002">
    <property type="protein sequence ID" value="OWK45456.1"/>
    <property type="molecule type" value="Genomic_DNA"/>
</dbReference>
<feature type="compositionally biased region" description="Basic residues" evidence="1">
    <location>
        <begin position="412"/>
        <end position="431"/>
    </location>
</feature>
<protein>
    <submittedName>
        <fullName evidence="2">Type VI secretion protein</fullName>
    </submittedName>
</protein>
<dbReference type="SUPFAM" id="SSF69279">
    <property type="entry name" value="Phage tail proteins"/>
    <property type="match status" value="2"/>
</dbReference>
<sequence>MTVRLELPQGSARFFNGICVHLTQGESDPNFTDYQLDLAPKVWLLSKRSQSRIFQHVAVPDILKKVFAGFDVEYQISGTFEKRDYCVQYRETDFNFASRLMEEEGIYYFFKHADGKHTMVLANTPQSHPSVQAPTTIIYKTVNQEASTDEDNISELSKVQEQTSGKFTLWDHTFELPHEHLQADKPITSSVTVGKVAHKLTTGDNGNLEIYDWPGEYAQRFDGIDKGGGEQPGDLTKIFTDNKRTVELRMQQEASAAVVLRGAGSARQLSAGYKFTLATLSTDPVVTPIKAEGEYVVTSVTHSVHVPATYRSGGQEGYGFRYRNTFAAIPSAVPFRPERATPKPVISGTQTAVVVGPSGEEIFTDKYGRVKVQFHWDREGQRNADSSCWVRVAPVFRRPVLGHAEHPAGRPGSHHRLPRRGHRPAGLRRVRVQPGPDADVQAAGREDQDVLPQQLVPGRVGVQRTPVRGQGRPGADLLPRHAEHGRTGPERQHGAGR</sequence>
<dbReference type="Gene3D" id="4.10.220.110">
    <property type="match status" value="1"/>
</dbReference>
<name>A0A225E5R9_9BACT</name>